<comment type="caution">
    <text evidence="10">The sequence shown here is derived from an EMBL/GenBank/DDBJ whole genome shotgun (WGS) entry which is preliminary data.</text>
</comment>
<accession>A0A7J6M7X9</accession>
<reference evidence="10 11" key="1">
    <citation type="submission" date="2020-04" db="EMBL/GenBank/DDBJ databases">
        <title>Perkinsus olseni comparative genomics.</title>
        <authorList>
            <person name="Bogema D.R."/>
        </authorList>
    </citation>
    <scope>NUCLEOTIDE SEQUENCE [LARGE SCALE GENOMIC DNA]</scope>
    <source>
        <strain evidence="10">ATCC PRA-31</strain>
    </source>
</reference>
<dbReference type="GO" id="GO:0061711">
    <property type="term" value="F:tRNA N(6)-L-threonylcarbamoyladenine synthase activity"/>
    <property type="evidence" value="ECO:0007669"/>
    <property type="project" value="UniProtKB-EC"/>
</dbReference>
<dbReference type="SUPFAM" id="SSF52540">
    <property type="entry name" value="P-loop containing nucleoside triphosphate hydrolases"/>
    <property type="match status" value="1"/>
</dbReference>
<gene>
    <name evidence="10" type="primary">OSGEPL1</name>
    <name evidence="10" type="ORF">FOL46_002510</name>
</gene>
<evidence type="ECO:0000256" key="8">
    <source>
        <dbReference type="SAM" id="MobiDB-lite"/>
    </source>
</evidence>
<dbReference type="Proteomes" id="UP000572268">
    <property type="component" value="Unassembled WGS sequence"/>
</dbReference>
<comment type="catalytic activity">
    <reaction evidence="6 7">
        <text>L-threonylcarbamoyladenylate + adenosine(37) in tRNA = N(6)-L-threonylcarbamoyladenosine(37) in tRNA + AMP + H(+)</text>
        <dbReference type="Rhea" id="RHEA:37059"/>
        <dbReference type="Rhea" id="RHEA-COMP:10162"/>
        <dbReference type="Rhea" id="RHEA-COMP:10163"/>
        <dbReference type="ChEBI" id="CHEBI:15378"/>
        <dbReference type="ChEBI" id="CHEBI:73682"/>
        <dbReference type="ChEBI" id="CHEBI:74411"/>
        <dbReference type="ChEBI" id="CHEBI:74418"/>
        <dbReference type="ChEBI" id="CHEBI:456215"/>
        <dbReference type="EC" id="2.3.1.234"/>
    </reaction>
</comment>
<feature type="region of interest" description="Disordered" evidence="8">
    <location>
        <begin position="1"/>
        <end position="31"/>
    </location>
</feature>
<organism evidence="10 11">
    <name type="scientific">Perkinsus olseni</name>
    <name type="common">Perkinsus atlanticus</name>
    <dbReference type="NCBI Taxonomy" id="32597"/>
    <lineage>
        <taxon>Eukaryota</taxon>
        <taxon>Sar</taxon>
        <taxon>Alveolata</taxon>
        <taxon>Perkinsozoa</taxon>
        <taxon>Perkinsea</taxon>
        <taxon>Perkinsida</taxon>
        <taxon>Perkinsidae</taxon>
        <taxon>Perkinsus</taxon>
    </lineage>
</organism>
<keyword evidence="7" id="KW-0496">Mitochondrion</keyword>
<dbReference type="InterPro" id="IPR027417">
    <property type="entry name" value="P-loop_NTPase"/>
</dbReference>
<feature type="region of interest" description="Disordered" evidence="8">
    <location>
        <begin position="820"/>
        <end position="870"/>
    </location>
</feature>
<dbReference type="AlphaFoldDB" id="A0A7J6M7X9"/>
<dbReference type="EMBL" id="JABANN010000180">
    <property type="protein sequence ID" value="KAF4667526.1"/>
    <property type="molecule type" value="Genomic_DNA"/>
</dbReference>
<dbReference type="PANTHER" id="PTHR11735">
    <property type="entry name" value="TRNA N6-ADENOSINE THREONYLCARBAMOYLTRANSFERASE"/>
    <property type="match status" value="1"/>
</dbReference>
<name>A0A7J6M7X9_PEROL</name>
<dbReference type="InterPro" id="IPR022450">
    <property type="entry name" value="TsaD"/>
</dbReference>
<evidence type="ECO:0000313" key="11">
    <source>
        <dbReference type="Proteomes" id="UP000572268"/>
    </source>
</evidence>
<dbReference type="GO" id="GO:0046872">
    <property type="term" value="F:metal ion binding"/>
    <property type="evidence" value="ECO:0007669"/>
    <property type="project" value="UniProtKB-KW"/>
</dbReference>
<dbReference type="InterPro" id="IPR003442">
    <property type="entry name" value="T6A_TsaE"/>
</dbReference>
<keyword evidence="2 7" id="KW-0808">Transferase</keyword>
<protein>
    <recommendedName>
        <fullName evidence="1">N(6)-L-threonylcarbamoyladenine synthase</fullName>
        <ecNumber evidence="1">2.3.1.234</ecNumber>
    </recommendedName>
</protein>
<comment type="cofactor">
    <cofactor evidence="7">
        <name>a divalent metal cation</name>
        <dbReference type="ChEBI" id="CHEBI:60240"/>
    </cofactor>
    <text evidence="7">Binds 1 divalent metal cation per subunit.</text>
</comment>
<dbReference type="SUPFAM" id="SSF53067">
    <property type="entry name" value="Actin-like ATPase domain"/>
    <property type="match status" value="1"/>
</dbReference>
<dbReference type="PRINTS" id="PR00789">
    <property type="entry name" value="OSIALOPTASE"/>
</dbReference>
<dbReference type="EC" id="2.3.1.234" evidence="1"/>
<keyword evidence="5 7" id="KW-0012">Acyltransferase</keyword>
<evidence type="ECO:0000256" key="5">
    <source>
        <dbReference type="ARBA" id="ARBA00023315"/>
    </source>
</evidence>
<evidence type="ECO:0000256" key="2">
    <source>
        <dbReference type="ARBA" id="ARBA00022679"/>
    </source>
</evidence>
<dbReference type="GO" id="GO:0002949">
    <property type="term" value="P:tRNA threonylcarbamoyladenosine modification"/>
    <property type="evidence" value="ECO:0007669"/>
    <property type="project" value="UniProtKB-UniRule"/>
</dbReference>
<comment type="function">
    <text evidence="7">Required for the formation of a threonylcarbamoyl group on adenosine at position 37 (t(6)A37) in mitochondrial tRNAs that read codons beginning with adenine. Probably involved in the transfer of the threonylcarbamoyl moiety of threonylcarbamoyl-AMP (TC-AMP) to the N6 group of A37. Involved in mitochondrial genome maintenance.</text>
</comment>
<feature type="compositionally biased region" description="Low complexity" evidence="8">
    <location>
        <begin position="835"/>
        <end position="848"/>
    </location>
</feature>
<evidence type="ECO:0000256" key="1">
    <source>
        <dbReference type="ARBA" id="ARBA00012156"/>
    </source>
</evidence>
<dbReference type="HAMAP" id="MF_01445">
    <property type="entry name" value="TsaD"/>
    <property type="match status" value="1"/>
</dbReference>
<dbReference type="CDD" id="cd24134">
    <property type="entry name" value="ASKHA_NBD_OSGEPL1_QRI7_euk"/>
    <property type="match status" value="1"/>
</dbReference>
<feature type="compositionally biased region" description="Basic and acidic residues" evidence="8">
    <location>
        <begin position="566"/>
        <end position="582"/>
    </location>
</feature>
<proteinExistence type="inferred from homology"/>
<comment type="similarity">
    <text evidence="7">Belongs to the KAE1 / TsaD family.</text>
</comment>
<dbReference type="Pfam" id="PF00814">
    <property type="entry name" value="TsaD"/>
    <property type="match status" value="1"/>
</dbReference>
<keyword evidence="4 7" id="KW-0479">Metal-binding</keyword>
<feature type="domain" description="Gcp-like" evidence="9">
    <location>
        <begin position="220"/>
        <end position="532"/>
    </location>
</feature>
<dbReference type="InterPro" id="IPR000905">
    <property type="entry name" value="Gcp-like_dom"/>
</dbReference>
<comment type="subunit">
    <text evidence="7">Homodimer.</text>
</comment>
<dbReference type="Pfam" id="PF02367">
    <property type="entry name" value="TsaE"/>
    <property type="match status" value="1"/>
</dbReference>
<dbReference type="PANTHER" id="PTHR11735:SF6">
    <property type="entry name" value="TRNA N6-ADENOSINE THREONYLCARBAMOYLTRANSFERASE, MITOCHONDRIAL"/>
    <property type="match status" value="1"/>
</dbReference>
<dbReference type="Gene3D" id="3.30.420.40">
    <property type="match status" value="2"/>
</dbReference>
<evidence type="ECO:0000313" key="10">
    <source>
        <dbReference type="EMBL" id="KAF4667526.1"/>
    </source>
</evidence>
<keyword evidence="3 7" id="KW-0819">tRNA processing</keyword>
<evidence type="ECO:0000259" key="9">
    <source>
        <dbReference type="Pfam" id="PF00814"/>
    </source>
</evidence>
<comment type="subcellular location">
    <subcellularLocation>
        <location evidence="7">Mitochondrion</location>
    </subcellularLocation>
</comment>
<evidence type="ECO:0000256" key="3">
    <source>
        <dbReference type="ARBA" id="ARBA00022694"/>
    </source>
</evidence>
<feature type="region of interest" description="Disordered" evidence="8">
    <location>
        <begin position="771"/>
        <end position="801"/>
    </location>
</feature>
<dbReference type="InterPro" id="IPR043129">
    <property type="entry name" value="ATPase_NBD"/>
</dbReference>
<dbReference type="InterPro" id="IPR017861">
    <property type="entry name" value="KAE1/TsaD"/>
</dbReference>
<feature type="compositionally biased region" description="Low complexity" evidence="8">
    <location>
        <begin position="1"/>
        <end position="20"/>
    </location>
</feature>
<dbReference type="GO" id="GO:0005739">
    <property type="term" value="C:mitochondrion"/>
    <property type="evidence" value="ECO:0007669"/>
    <property type="project" value="UniProtKB-SubCell"/>
</dbReference>
<feature type="region of interest" description="Disordered" evidence="8">
    <location>
        <begin position="566"/>
        <end position="598"/>
    </location>
</feature>
<dbReference type="Gene3D" id="3.40.50.300">
    <property type="entry name" value="P-loop containing nucleotide triphosphate hydrolases"/>
    <property type="match status" value="1"/>
</dbReference>
<sequence length="1005" mass="108734">MSVPVASSGSCSSGSVTSPEVQPPASTADGQSVSLLLQSEDDTVRLGQQIASVVRPGCTVLLKGNLGAGKTCLARALLRHVMQKEALEVPSPSYLISFTYVVEDDYGLLKKGSKVHHLDPYRLASGKVAALFDFDTAFKEDITIIEWPERLGANVAPPTSSSLVVYFSGVGPQAPVVDEEKKGGQFLPPLPSDQSKWLVLGIESSCDDTAAAVVDIDGNIRGEAIASQAEIHSQYGGVVPKLAQEAHASAINKTVELALSRAGIDFKDLTAIGVTSIGVDDCNPGSTRMGRAFGAWLLVGVKSAIEMAAKYDLPLVRTHHMESHMLVTRKPDPAAASSRPEFPFVTLLVSGGHNMAVLTKGMGDHVILGSTLDDSVGECFDKVARLLDIHDVPGGPVLEKLASQGNPRACLRELAKPLAKTRDLELKNGCDFSFAGLKTSMRQLIEGGKYSKPDMAATFQKRCVDHLVERAGRAIDWAMDLDGGIKDLVVAGGVAANMTVRSSMQELAKEKGLTLHCPPTRLCTDNGTMVAWNAIEHLKNGLYERAPCAAESAEKFVEVRPRWPLGPRDDRCKGRDNAEGGRKARKRPQPEEPSEEQLREIKRVAAELVEARAGGGVQECSESQSATLGFQDRRAALAGLPPTTSRGPFELALHSRRGLETLKRIGPLETVKLLNCFGIEPRTRASTFVFDLYTRLSLVKPPRMRFYTQIMFCQTEDVGLVVGIGRNSNKNRQLGSFDYGFKLELQSAKEAAALPKEGGRKRVPPLRFRIAPPKRPRKAEEASGGMNADQASSLPDTGDLQVHHLPVSNAVEDAASPPFEDVKKAVDSPPSKLNAGAPPGDGLLDLPLEPQGVHHPPSPTAHLREGLGWERSGGPPASIFDGLYETENTTVIDQLKKISVNISRARTDHPRVELVVEFPHYEIQLCEENAVYQEGCLLFDFLKGAHDPELLIFTDTLGLDYVSPTSFRICQKEGGELVLMFDASRYSEGMPSTTVQLRLRKVNLS</sequence>
<evidence type="ECO:0000256" key="7">
    <source>
        <dbReference type="HAMAP-Rule" id="MF_03179"/>
    </source>
</evidence>
<dbReference type="NCBIfam" id="TIGR00329">
    <property type="entry name" value="gcp_kae1"/>
    <property type="match status" value="1"/>
</dbReference>
<evidence type="ECO:0000256" key="4">
    <source>
        <dbReference type="ARBA" id="ARBA00022723"/>
    </source>
</evidence>
<evidence type="ECO:0000256" key="6">
    <source>
        <dbReference type="ARBA" id="ARBA00048117"/>
    </source>
</evidence>